<evidence type="ECO:0000256" key="4">
    <source>
        <dbReference type="ARBA" id="ARBA00022801"/>
    </source>
</evidence>
<dbReference type="Gene3D" id="1.10.1330.10">
    <property type="entry name" value="Dockerin domain"/>
    <property type="match status" value="1"/>
</dbReference>
<evidence type="ECO:0000256" key="3">
    <source>
        <dbReference type="ARBA" id="ARBA00012780"/>
    </source>
</evidence>
<dbReference type="GO" id="GO:0042973">
    <property type="term" value="F:glucan endo-1,3-beta-D-glucosidase activity"/>
    <property type="evidence" value="ECO:0007669"/>
    <property type="project" value="UniProtKB-EC"/>
</dbReference>
<dbReference type="GO" id="GO:0071555">
    <property type="term" value="P:cell wall organization"/>
    <property type="evidence" value="ECO:0007669"/>
    <property type="project" value="UniProtKB-KW"/>
</dbReference>
<dbReference type="InterPro" id="IPR016134">
    <property type="entry name" value="Dockerin_dom"/>
</dbReference>
<keyword evidence="5" id="KW-0119">Carbohydrate metabolism</keyword>
<dbReference type="InterPro" id="IPR018247">
    <property type="entry name" value="EF_Hand_1_Ca_BS"/>
</dbReference>
<dbReference type="AlphaFoldDB" id="A0A4Q0I6U4"/>
<dbReference type="InterPro" id="IPR040720">
    <property type="entry name" value="GH81_C"/>
</dbReference>
<sequence length="817" mass="90804">MSKKKVAISFILAAIMLFCVIQPFGIVSAQYYREGVGSYTSVLPLGSKGPQTEIYKTSNLQGAIPTNSWESSILWQQYSLPIFAHPLTFRFKGEGIEIGKPALGGSGIAYIGAHKNDFTVGHSSVRNFPDARADKISDFATDVVMASGSSSIKSTLMKGSPYSYFAFTGGNPRLDFSSTPTVFYGDSTTQYLGITINGENYGLFAPSGSTWHGIGTGTITCILPTGKNYFSIAVLPDNKVSTLTYYKDYAYAFVTDTKVDWSYNEIESTLTTTFTAELSLKEGANKGTIFALYPHQWRNNPLISPLPYNYSTLRGTMKTVQGTSFKTVYRYHGILPNLPDKGTYDRAALNAYINELALQATSPLANDTYWYGKHLGKLSCALPIAEQLGNTSASDRFLSFMKSSLEDWFTAEEGETTKLFYYDSNWGTLIGYPSSYGSDEQLNDHHFHYGYFLHAAAQIALRDREWASQDNWGAMTELLIKEIANWDRNDTRFPFLRNFDPYEGHSWAAGHAGFADGNNQESSSEAINAWQAIILWGEATGNKTIRDLGIYLYTTEIEAINNYWFDLYKDIFAPSYGHNYASMVWGGKYCHEIWWDGTNSEKHGINFLPITAASLYLGKDPSYVKENYDEMLKECGTSEPPNWKDIQYMYYALYNPAAAKSMWNESIVPEDGESRAHTYHWICNLDGLGLPDFSITADTPLYSVFNKDSTRTYVAYNASSVTKKVTFSDGKAITIPPHSMSVSVGKGNEVLVGDLNGDGKINSTDVTLMKRYLLKIIVDLPVEDDIAAADLNGDGKVNSTDMTIIKRVVLKIFPASS</sequence>
<evidence type="ECO:0000256" key="1">
    <source>
        <dbReference type="ARBA" id="ARBA00000382"/>
    </source>
</evidence>
<dbReference type="EMBL" id="RLII01000002">
    <property type="protein sequence ID" value="RXE60113.1"/>
    <property type="molecule type" value="Genomic_DNA"/>
</dbReference>
<keyword evidence="11" id="KW-1185">Reference proteome</keyword>
<dbReference type="InterPro" id="IPR036439">
    <property type="entry name" value="Dockerin_dom_sf"/>
</dbReference>
<dbReference type="SUPFAM" id="SSF63446">
    <property type="entry name" value="Type I dockerin domain"/>
    <property type="match status" value="1"/>
</dbReference>
<dbReference type="InterPro" id="IPR005200">
    <property type="entry name" value="Endo-beta-glucanase"/>
</dbReference>
<dbReference type="PROSITE" id="PS52008">
    <property type="entry name" value="GH81"/>
    <property type="match status" value="1"/>
</dbReference>
<keyword evidence="4 10" id="KW-0378">Hydrolase</keyword>
<comment type="catalytic activity">
    <reaction evidence="1">
        <text>Hydrolysis of (1-&gt;3)-beta-D-glucosidic linkages in (1-&gt;3)-beta-D-glucans.</text>
        <dbReference type="EC" id="3.2.1.39"/>
    </reaction>
</comment>
<comment type="caution">
    <text evidence="10">The sequence shown here is derived from an EMBL/GenBank/DDBJ whole genome shotgun (WGS) entry which is preliminary data.</text>
</comment>
<dbReference type="PANTHER" id="PTHR31983:SF0">
    <property type="entry name" value="GLUCAN ENDO-1,3-BETA-D-GLUCOSIDASE 2"/>
    <property type="match status" value="1"/>
</dbReference>
<dbReference type="Proteomes" id="UP000289166">
    <property type="component" value="Unassembled WGS sequence"/>
</dbReference>
<dbReference type="PANTHER" id="PTHR31983">
    <property type="entry name" value="ENDO-1,3(4)-BETA-GLUCANASE 1"/>
    <property type="match status" value="1"/>
</dbReference>
<keyword evidence="6" id="KW-0326">Glycosidase</keyword>
<dbReference type="Gene3D" id="2.70.98.30">
    <property type="entry name" value="Golgi alpha-mannosidase II, domain 4"/>
    <property type="match status" value="1"/>
</dbReference>
<dbReference type="PROSITE" id="PS00448">
    <property type="entry name" value="CLOS_CELLULOSOME_RPT"/>
    <property type="match status" value="2"/>
</dbReference>
<organism evidence="10 11">
    <name type="scientific">Acetivibrio mesophilus</name>
    <dbReference type="NCBI Taxonomy" id="2487273"/>
    <lineage>
        <taxon>Bacteria</taxon>
        <taxon>Bacillati</taxon>
        <taxon>Bacillota</taxon>
        <taxon>Clostridia</taxon>
        <taxon>Eubacteriales</taxon>
        <taxon>Oscillospiraceae</taxon>
        <taxon>Acetivibrio</taxon>
    </lineage>
</organism>
<proteinExistence type="inferred from homology"/>
<protein>
    <recommendedName>
        <fullName evidence="3">glucan endo-1,3-beta-D-glucosidase</fullName>
        <ecNumber evidence="3">3.2.1.39</ecNumber>
    </recommendedName>
</protein>
<evidence type="ECO:0000259" key="9">
    <source>
        <dbReference type="PROSITE" id="PS51766"/>
    </source>
</evidence>
<dbReference type="Pfam" id="PF17652">
    <property type="entry name" value="Glyco_hydro81C"/>
    <property type="match status" value="1"/>
</dbReference>
<accession>A0A4Q0I6U4</accession>
<dbReference type="GO" id="GO:0000272">
    <property type="term" value="P:polysaccharide catabolic process"/>
    <property type="evidence" value="ECO:0007669"/>
    <property type="project" value="UniProtKB-KW"/>
</dbReference>
<keyword evidence="8" id="KW-0624">Polysaccharide degradation</keyword>
<dbReference type="InterPro" id="IPR002105">
    <property type="entry name" value="Dockerin_1_rpt"/>
</dbReference>
<dbReference type="EC" id="3.2.1.39" evidence="3"/>
<reference evidence="11" key="1">
    <citation type="submission" date="2018-11" db="EMBL/GenBank/DDBJ databases">
        <title>Genome sequencing of a novel mesophilic and cellulolytic organism within the genus Hungateiclostridium.</title>
        <authorList>
            <person name="Rettenmaier R."/>
            <person name="Liebl W."/>
            <person name="Zverlov V."/>
        </authorList>
    </citation>
    <scope>NUCLEOTIDE SEQUENCE [LARGE SCALE GENOMIC DNA]</scope>
    <source>
        <strain evidence="11">N2K1</strain>
    </source>
</reference>
<dbReference type="CDD" id="cd14256">
    <property type="entry name" value="Dockerin_I"/>
    <property type="match status" value="1"/>
</dbReference>
<dbReference type="RefSeq" id="WP_069193852.1">
    <property type="nucleotide sequence ID" value="NZ_RLII01000002.1"/>
</dbReference>
<gene>
    <name evidence="10" type="ORF">EFD62_02450</name>
</gene>
<dbReference type="PROSITE" id="PS00018">
    <property type="entry name" value="EF_HAND_1"/>
    <property type="match status" value="2"/>
</dbReference>
<name>A0A4Q0I6U4_9FIRM</name>
<dbReference type="PROSITE" id="PS51766">
    <property type="entry name" value="DOCKERIN"/>
    <property type="match status" value="1"/>
</dbReference>
<feature type="domain" description="Dockerin" evidence="9">
    <location>
        <begin position="748"/>
        <end position="815"/>
    </location>
</feature>
<dbReference type="GO" id="GO:0052861">
    <property type="term" value="F:endo-1,3(4)-beta-glucanase activity"/>
    <property type="evidence" value="ECO:0007669"/>
    <property type="project" value="InterPro"/>
</dbReference>
<keyword evidence="7" id="KW-0961">Cell wall biogenesis/degradation</keyword>
<evidence type="ECO:0000256" key="6">
    <source>
        <dbReference type="ARBA" id="ARBA00023295"/>
    </source>
</evidence>
<dbReference type="OrthoDB" id="9802773at2"/>
<evidence type="ECO:0000313" key="10">
    <source>
        <dbReference type="EMBL" id="RXE60113.1"/>
    </source>
</evidence>
<comment type="similarity">
    <text evidence="2">Belongs to the glycosyl hydrolase 81 family.</text>
</comment>
<evidence type="ECO:0000256" key="7">
    <source>
        <dbReference type="ARBA" id="ARBA00023316"/>
    </source>
</evidence>
<evidence type="ECO:0000256" key="2">
    <source>
        <dbReference type="ARBA" id="ARBA00010730"/>
    </source>
</evidence>
<dbReference type="Pfam" id="PF00404">
    <property type="entry name" value="Dockerin_1"/>
    <property type="match status" value="1"/>
</dbReference>
<evidence type="ECO:0000256" key="8">
    <source>
        <dbReference type="ARBA" id="ARBA00023326"/>
    </source>
</evidence>
<evidence type="ECO:0000256" key="5">
    <source>
        <dbReference type="ARBA" id="ARBA00023277"/>
    </source>
</evidence>
<evidence type="ECO:0000313" key="11">
    <source>
        <dbReference type="Proteomes" id="UP000289166"/>
    </source>
</evidence>